<dbReference type="GO" id="GO:0005634">
    <property type="term" value="C:nucleus"/>
    <property type="evidence" value="ECO:0007669"/>
    <property type="project" value="TreeGrafter"/>
</dbReference>
<dbReference type="GeneID" id="9699258"/>
<dbReference type="Gene3D" id="3.90.70.10">
    <property type="entry name" value="Cysteine proteinases"/>
    <property type="match status" value="1"/>
</dbReference>
<reference evidence="2 3" key="1">
    <citation type="journal article" date="2010" name="Nat. Commun.">
        <title>The complete sequence of the smallest known nuclear genome from the microsporidian Encephalitozoon intestinalis.</title>
        <authorList>
            <person name="Corradi N."/>
            <person name="Pombert J.-F."/>
            <person name="Farinelli L."/>
            <person name="Didier E.S."/>
            <person name="Keeling P.J."/>
        </authorList>
    </citation>
    <scope>NUCLEOTIDE SEQUENCE [LARGE SCALE GENOMIC DNA]</scope>
    <source>
        <strain evidence="2 3">ATCC 50506</strain>
    </source>
</reference>
<keyword evidence="3" id="KW-1185">Reference proteome</keyword>
<dbReference type="InterPro" id="IPR050164">
    <property type="entry name" value="Peptidase_C19"/>
</dbReference>
<dbReference type="HOGENOM" id="CLU_008279_1_1_1"/>
<dbReference type="GO" id="GO:0004843">
    <property type="term" value="F:cysteine-type deubiquitinase activity"/>
    <property type="evidence" value="ECO:0007669"/>
    <property type="project" value="InterPro"/>
</dbReference>
<dbReference type="InterPro" id="IPR038765">
    <property type="entry name" value="Papain-like_cys_pep_sf"/>
</dbReference>
<dbReference type="MEROPS" id="C19.A13"/>
<proteinExistence type="predicted"/>
<dbReference type="KEGG" id="ein:Eint_051300"/>
<evidence type="ECO:0000313" key="3">
    <source>
        <dbReference type="Proteomes" id="UP000002313"/>
    </source>
</evidence>
<accession>E0S6Z1</accession>
<dbReference type="EMBL" id="CP001946">
    <property type="protein sequence ID" value="ADM11577.1"/>
    <property type="molecule type" value="Genomic_DNA"/>
</dbReference>
<dbReference type="InterPro" id="IPR028889">
    <property type="entry name" value="USP"/>
</dbReference>
<sequence length="400" mass="45722">MNLCIHVESLKNVEKILKAITLKLGHLKKKGLSTRCNAGKTSIDLQICLQCYCLLCSTDKGLHSHEVFLDPTSSVISCAVCARRYFLRSLTNRIEDTVIVSISSSLYEVFPYIPLKGFSNLGNTCYINAVLSIMINLCPIRDELLSNTHTRFKCRDSRCIMCAMKSLIDYSYGSECVLTHKFIHTMWLLVPHFVGSMQQDVHEFFVCLLQKIHEAYDFQSTDEITCKCLSHRTFFGMFSSTMLCRNCNLKKTKEEAFATIPLECLPSIQSSLDIFLGTEDLKDEVMCEACQEEGLCTKRLEVKRYPRVLSLHLKRFSYEGVSRKIDSHVALSNTLAVGERIYDVLGFISHRGSITYGHYLSYAIFGGKWYRMDDERVEVIPYEKVSTEGLYLAYYLLRGK</sequence>
<dbReference type="PANTHER" id="PTHR24006">
    <property type="entry name" value="UBIQUITIN CARBOXYL-TERMINAL HYDROLASE"/>
    <property type="match status" value="1"/>
</dbReference>
<name>E0S6Z1_ENCIT</name>
<gene>
    <name evidence="2" type="ORF">Eint_051300</name>
</gene>
<keyword evidence="2" id="KW-0378">Hydrolase</keyword>
<dbReference type="GO" id="GO:0016579">
    <property type="term" value="P:protein deubiquitination"/>
    <property type="evidence" value="ECO:0007669"/>
    <property type="project" value="InterPro"/>
</dbReference>
<dbReference type="SUPFAM" id="SSF54001">
    <property type="entry name" value="Cysteine proteinases"/>
    <property type="match status" value="1"/>
</dbReference>
<dbReference type="RefSeq" id="XP_003072937.1">
    <property type="nucleotide sequence ID" value="XM_003072891.1"/>
</dbReference>
<protein>
    <submittedName>
        <fullName evidence="2">Ubiquitin carboxyl-terminal hydrolase</fullName>
    </submittedName>
</protein>
<dbReference type="PANTHER" id="PTHR24006:SF937">
    <property type="entry name" value="UBIQUITIN CARBOXYL-TERMINAL HYDROLASE"/>
    <property type="match status" value="1"/>
</dbReference>
<dbReference type="VEuPathDB" id="MicrosporidiaDB:Eint_051300"/>
<dbReference type="InterPro" id="IPR001394">
    <property type="entry name" value="Peptidase_C19_UCH"/>
</dbReference>
<dbReference type="Pfam" id="PF00443">
    <property type="entry name" value="UCH"/>
    <property type="match status" value="1"/>
</dbReference>
<feature type="domain" description="USP" evidence="1">
    <location>
        <begin position="116"/>
        <end position="398"/>
    </location>
</feature>
<organism evidence="2 3">
    <name type="scientific">Encephalitozoon intestinalis (strain ATCC 50506)</name>
    <name type="common">Microsporidian parasite</name>
    <name type="synonym">Septata intestinalis</name>
    <dbReference type="NCBI Taxonomy" id="876142"/>
    <lineage>
        <taxon>Eukaryota</taxon>
        <taxon>Fungi</taxon>
        <taxon>Fungi incertae sedis</taxon>
        <taxon>Microsporidia</taxon>
        <taxon>Unikaryonidae</taxon>
        <taxon>Encephalitozoon</taxon>
    </lineage>
</organism>
<dbReference type="AlphaFoldDB" id="E0S6Z1"/>
<dbReference type="PROSITE" id="PS50235">
    <property type="entry name" value="USP_3"/>
    <property type="match status" value="1"/>
</dbReference>
<evidence type="ECO:0000313" key="2">
    <source>
        <dbReference type="EMBL" id="ADM11577.1"/>
    </source>
</evidence>
<reference evidence="2 3" key="2">
    <citation type="journal article" date="2012" name="Proc. Natl. Acad. Sci. U.S.A.">
        <title>Gain and loss of multiple functionally related, horizontally transferred genes in the reduced genomes of two microsporidian parasites.</title>
        <authorList>
            <person name="Pombert J.-F."/>
            <person name="Selman M."/>
            <person name="Burki F."/>
            <person name="Bardell F.T."/>
            <person name="Farinelli L."/>
            <person name="Solter L.F."/>
            <person name="Whitman D.W."/>
            <person name="Weiss L.M."/>
            <person name="Corradi N."/>
            <person name="Keeling P.J."/>
        </authorList>
    </citation>
    <scope>NUCLEOTIDE SEQUENCE [LARGE SCALE GENOMIC DNA]</scope>
    <source>
        <strain evidence="2 3">ATCC 50506</strain>
    </source>
</reference>
<dbReference type="OrthoDB" id="289038at2759"/>
<dbReference type="GO" id="GO:0005829">
    <property type="term" value="C:cytosol"/>
    <property type="evidence" value="ECO:0007669"/>
    <property type="project" value="TreeGrafter"/>
</dbReference>
<evidence type="ECO:0000259" key="1">
    <source>
        <dbReference type="PROSITE" id="PS50235"/>
    </source>
</evidence>
<dbReference type="Proteomes" id="UP000002313">
    <property type="component" value="Chromosome V"/>
</dbReference>